<proteinExistence type="predicted"/>
<dbReference type="KEGG" id="gbr:Gbro_1307"/>
<evidence type="ECO:0000313" key="3">
    <source>
        <dbReference type="EMBL" id="ACY20597.1"/>
    </source>
</evidence>
<dbReference type="EMBL" id="CP001802">
    <property type="protein sequence ID" value="ACY23818.1"/>
    <property type="molecule type" value="Genomic_DNA"/>
</dbReference>
<dbReference type="Pfam" id="PF13565">
    <property type="entry name" value="HTH_32"/>
    <property type="match status" value="1"/>
</dbReference>
<dbReference type="InterPro" id="IPR036397">
    <property type="entry name" value="RNaseH_sf"/>
</dbReference>
<dbReference type="KEGG" id="gbr:Gbro_4284"/>
<gene>
    <name evidence="2" type="ordered locus">Gbro_0623</name>
    <name evidence="3" type="ordered locus">Gbro_1307</name>
    <name evidence="4" type="ordered locus">Gbro_4284</name>
    <name evidence="5" type="ordered locus">Gbro_4380</name>
    <name evidence="6" type="ordered locus">Gbro_4695</name>
</gene>
<dbReference type="OrthoDB" id="2375382at2"/>
<feature type="domain" description="Tc1-like transposase DDE" evidence="1">
    <location>
        <begin position="172"/>
        <end position="316"/>
    </location>
</feature>
<reference evidence="2 7" key="2">
    <citation type="journal article" date="2010" name="Stand. Genomic Sci.">
        <title>Complete genome sequence of Gordonia bronchialis type strain (3410).</title>
        <authorList>
            <person name="Ivanova N."/>
            <person name="Sikorski J."/>
            <person name="Jando M."/>
            <person name="Lapidus A."/>
            <person name="Nolan M."/>
            <person name="Lucas S."/>
            <person name="Del Rio T.G."/>
            <person name="Tice H."/>
            <person name="Copeland A."/>
            <person name="Cheng J.F."/>
            <person name="Chen F."/>
            <person name="Bruce D."/>
            <person name="Goodwin L."/>
            <person name="Pitluck S."/>
            <person name="Mavromatis K."/>
            <person name="Ovchinnikova G."/>
            <person name="Pati A."/>
            <person name="Chen A."/>
            <person name="Palaniappan K."/>
            <person name="Land M."/>
            <person name="Hauser L."/>
            <person name="Chang Y.J."/>
            <person name="Jeffries C.D."/>
            <person name="Chain P."/>
            <person name="Saunders E."/>
            <person name="Han C."/>
            <person name="Detter J.C."/>
            <person name="Brettin T."/>
            <person name="Rohde M."/>
            <person name="Goker M."/>
            <person name="Bristow J."/>
            <person name="Eisen J.A."/>
            <person name="Markowitz V."/>
            <person name="Hugenholtz P."/>
            <person name="Klenk H.P."/>
            <person name="Kyrpides N.C."/>
        </authorList>
    </citation>
    <scope>NUCLEOTIDE SEQUENCE [LARGE SCALE GENOMIC DNA]</scope>
    <source>
        <strain evidence="7">ATCC 25592 / DSM 43247 / BCRC 13721 / JCM 3198 / KCTC 3076 / NBRC 16047 / NCTC 10667</strain>
        <strain evidence="2">DSM 43247</strain>
    </source>
</reference>
<dbReference type="GO" id="GO:0003676">
    <property type="term" value="F:nucleic acid binding"/>
    <property type="evidence" value="ECO:0007669"/>
    <property type="project" value="InterPro"/>
</dbReference>
<dbReference type="KEGG" id="gbr:Gbro_0623"/>
<dbReference type="EMBL" id="CP001802">
    <property type="protein sequence ID" value="ACY20597.1"/>
    <property type="molecule type" value="Genomic_DNA"/>
</dbReference>
<dbReference type="AlphaFoldDB" id="D0L264"/>
<dbReference type="InterPro" id="IPR052702">
    <property type="entry name" value="MscS-like_channel"/>
</dbReference>
<dbReference type="PANTHER" id="PTHR30347:SF1">
    <property type="entry name" value="MECHANOSENSITIVE CHANNEL MSCK"/>
    <property type="match status" value="1"/>
</dbReference>
<dbReference type="KEGG" id="gbr:Gbro_4380"/>
<dbReference type="Gene3D" id="3.30.420.10">
    <property type="entry name" value="Ribonuclease H-like superfamily/Ribonuclease H"/>
    <property type="match status" value="1"/>
</dbReference>
<reference evidence="7" key="1">
    <citation type="submission" date="2009-10" db="EMBL/GenBank/DDBJ databases">
        <title>The complete chromosome of Gordonia bronchialis DSM 43247.</title>
        <authorList>
            <consortium name="US DOE Joint Genome Institute (JGI-PGF)"/>
            <person name="Lucas S."/>
            <person name="Copeland A."/>
            <person name="Lapidus A."/>
            <person name="Glavina del Rio T."/>
            <person name="Dalin E."/>
            <person name="Tice H."/>
            <person name="Bruce D."/>
            <person name="Goodwin L."/>
            <person name="Pitluck S."/>
            <person name="Kyrpides N."/>
            <person name="Mavromatis K."/>
            <person name="Ivanova N."/>
            <person name="Ovchinnikova G."/>
            <person name="Saunders E."/>
            <person name="Brettin T."/>
            <person name="Detter J.C."/>
            <person name="Han C."/>
            <person name="Larimer F."/>
            <person name="Land M."/>
            <person name="Hauser L."/>
            <person name="Markowitz V."/>
            <person name="Cheng J.-F."/>
            <person name="Hugenholtz P."/>
            <person name="Woyke T."/>
            <person name="Wu D."/>
            <person name="Jando M."/>
            <person name="Schneider S."/>
            <person name="Goeker M."/>
            <person name="Klenk H.-P."/>
            <person name="Eisen J.A."/>
        </authorList>
    </citation>
    <scope>NUCLEOTIDE SEQUENCE [LARGE SCALE GENOMIC DNA]</scope>
    <source>
        <strain evidence="7">ATCC 25592 / DSM 43247 / BCRC 13721 / JCM 3198 / KCTC 3076 / NBRC 16047 / NCTC 10667</strain>
    </source>
</reference>
<protein>
    <submittedName>
        <fullName evidence="2">ISRSO5-transposase protein</fullName>
    </submittedName>
</protein>
<dbReference type="EMBL" id="CP001802">
    <property type="protein sequence ID" value="ACY19951.1"/>
    <property type="molecule type" value="Genomic_DNA"/>
</dbReference>
<evidence type="ECO:0000259" key="1">
    <source>
        <dbReference type="Pfam" id="PF13358"/>
    </source>
</evidence>
<dbReference type="EMBL" id="CP001802">
    <property type="protein sequence ID" value="ACY23521.1"/>
    <property type="molecule type" value="Genomic_DNA"/>
</dbReference>
<evidence type="ECO:0000313" key="2">
    <source>
        <dbReference type="EMBL" id="ACY19951.1"/>
    </source>
</evidence>
<dbReference type="RefSeq" id="WP_012832538.1">
    <property type="nucleotide sequence ID" value="NC_013441.1"/>
</dbReference>
<dbReference type="InterPro" id="IPR012337">
    <property type="entry name" value="RNaseH-like_sf"/>
</dbReference>
<evidence type="ECO:0000313" key="7">
    <source>
        <dbReference type="Proteomes" id="UP000001219"/>
    </source>
</evidence>
<evidence type="ECO:0000313" key="5">
    <source>
        <dbReference type="EMBL" id="ACY23521.1"/>
    </source>
</evidence>
<accession>D0L264</accession>
<evidence type="ECO:0000313" key="6">
    <source>
        <dbReference type="EMBL" id="ACY23818.1"/>
    </source>
</evidence>
<dbReference type="InterPro" id="IPR047655">
    <property type="entry name" value="Transpos_IS630-like"/>
</dbReference>
<dbReference type="Proteomes" id="UP000001219">
    <property type="component" value="Chromosome"/>
</dbReference>
<dbReference type="InterPro" id="IPR038717">
    <property type="entry name" value="Tc1-like_DDE_dom"/>
</dbReference>
<sequence length="357" mass="40238">MVNRAAAPLLLVDGDRARLEGLVRASTTPAGLTRRARMCLMSADGTAKADIAAVVGVSRPTVDKWLQRYRVGGVEALVDEQRSGRPTEIDESKIIAATLQRPPKSLGVTHWSARLLAPRVGVDHTTVSRVWRKYKVTPWRSETFKFSNDPDLDAKVVDVVGLYMNPPENAIVLSIDEKSQIQALDRTQPTLPMAPGHCEQRTHDYIRHGTTTLFAALNIATGEVTTQCKPRHRHQEFLAFLKHVAKTYPDHHLHLVMDNYGTHKKAEVKDWLAQNPRITVHFTPTSGSWMNMIEAWFAIIERQAIHRGTFTSVPDLVAAIRRFVTSWNTRCEPFVWTKPANEILDKIKRKRISNTGH</sequence>
<dbReference type="KEGG" id="gbr:Gbro_4695"/>
<dbReference type="InterPro" id="IPR009057">
    <property type="entry name" value="Homeodomain-like_sf"/>
</dbReference>
<dbReference type="PANTHER" id="PTHR30347">
    <property type="entry name" value="POTASSIUM CHANNEL RELATED"/>
    <property type="match status" value="1"/>
</dbReference>
<dbReference type="Pfam" id="PF13358">
    <property type="entry name" value="DDE_3"/>
    <property type="match status" value="1"/>
</dbReference>
<dbReference type="EMBL" id="CP001802">
    <property type="protein sequence ID" value="ACY23429.1"/>
    <property type="molecule type" value="Genomic_DNA"/>
</dbReference>
<dbReference type="SUPFAM" id="SSF46689">
    <property type="entry name" value="Homeodomain-like"/>
    <property type="match status" value="1"/>
</dbReference>
<dbReference type="NCBIfam" id="NF033545">
    <property type="entry name" value="transpos_IS630"/>
    <property type="match status" value="1"/>
</dbReference>
<dbReference type="HOGENOM" id="CLU_041125_0_0_11"/>
<evidence type="ECO:0000313" key="4">
    <source>
        <dbReference type="EMBL" id="ACY23429.1"/>
    </source>
</evidence>
<keyword evidence="7" id="KW-1185">Reference proteome</keyword>
<name>D0L264_GORB4</name>
<dbReference type="SUPFAM" id="SSF53098">
    <property type="entry name" value="Ribonuclease H-like"/>
    <property type="match status" value="1"/>
</dbReference>
<dbReference type="eggNOG" id="COG3335">
    <property type="taxonomic scope" value="Bacteria"/>
</dbReference>
<organism evidence="2 7">
    <name type="scientific">Gordonia bronchialis (strain ATCC 25592 / DSM 43247 / BCRC 13721 / JCM 3198 / KCTC 3076 / NBRC 16047 / NCTC 10667)</name>
    <name type="common">Rhodococcus bronchialis</name>
    <dbReference type="NCBI Taxonomy" id="526226"/>
    <lineage>
        <taxon>Bacteria</taxon>
        <taxon>Bacillati</taxon>
        <taxon>Actinomycetota</taxon>
        <taxon>Actinomycetes</taxon>
        <taxon>Mycobacteriales</taxon>
        <taxon>Gordoniaceae</taxon>
        <taxon>Gordonia</taxon>
    </lineage>
</organism>